<name>A0A6P8W712_DROAB</name>
<organism evidence="6 7">
    <name type="scientific">Drosophila albomicans</name>
    <name type="common">Fruit fly</name>
    <dbReference type="NCBI Taxonomy" id="7291"/>
    <lineage>
        <taxon>Eukaryota</taxon>
        <taxon>Metazoa</taxon>
        <taxon>Ecdysozoa</taxon>
        <taxon>Arthropoda</taxon>
        <taxon>Hexapoda</taxon>
        <taxon>Insecta</taxon>
        <taxon>Pterygota</taxon>
        <taxon>Neoptera</taxon>
        <taxon>Endopterygota</taxon>
        <taxon>Diptera</taxon>
        <taxon>Brachycera</taxon>
        <taxon>Muscomorpha</taxon>
        <taxon>Ephydroidea</taxon>
        <taxon>Drosophilidae</taxon>
        <taxon>Drosophila</taxon>
    </lineage>
</organism>
<dbReference type="InterPro" id="IPR029058">
    <property type="entry name" value="AB_hydrolase_fold"/>
</dbReference>
<dbReference type="GeneID" id="117564527"/>
<evidence type="ECO:0000313" key="6">
    <source>
        <dbReference type="Proteomes" id="UP000515160"/>
    </source>
</evidence>
<feature type="chain" id="PRO_5027709855" evidence="4">
    <location>
        <begin position="27"/>
        <end position="694"/>
    </location>
</feature>
<keyword evidence="6" id="KW-1185">Reference proteome</keyword>
<dbReference type="OrthoDB" id="3200163at2759"/>
<feature type="region of interest" description="Disordered" evidence="3">
    <location>
        <begin position="643"/>
        <end position="672"/>
    </location>
</feature>
<dbReference type="PANTHER" id="PTHR43142">
    <property type="entry name" value="CARBOXYLIC ESTER HYDROLASE"/>
    <property type="match status" value="1"/>
</dbReference>
<dbReference type="SUPFAM" id="SSF53474">
    <property type="entry name" value="alpha/beta-Hydrolases"/>
    <property type="match status" value="1"/>
</dbReference>
<reference evidence="7" key="1">
    <citation type="submission" date="2025-08" db="UniProtKB">
        <authorList>
            <consortium name="RefSeq"/>
        </authorList>
    </citation>
    <scope>IDENTIFICATION</scope>
    <source>
        <strain evidence="7">15112-1751.03</strain>
        <tissue evidence="7">Whole Adult</tissue>
    </source>
</reference>
<proteinExistence type="predicted"/>
<keyword evidence="4" id="KW-0732">Signal</keyword>
<keyword evidence="1" id="KW-1015">Disulfide bond</keyword>
<dbReference type="PANTHER" id="PTHR43142:SF12">
    <property type="entry name" value="CARBOXYLESTERASE TYPE B DOMAIN-CONTAINING PROTEIN-RELATED"/>
    <property type="match status" value="1"/>
</dbReference>
<dbReference type="Proteomes" id="UP000515160">
    <property type="component" value="Chromosome 2L"/>
</dbReference>
<evidence type="ECO:0000256" key="3">
    <source>
        <dbReference type="SAM" id="MobiDB-lite"/>
    </source>
</evidence>
<feature type="signal peptide" evidence="4">
    <location>
        <begin position="1"/>
        <end position="26"/>
    </location>
</feature>
<feature type="compositionally biased region" description="Low complexity" evidence="3">
    <location>
        <begin position="54"/>
        <end position="76"/>
    </location>
</feature>
<evidence type="ECO:0000313" key="7">
    <source>
        <dbReference type="RefSeq" id="XP_034099239.1"/>
    </source>
</evidence>
<evidence type="ECO:0000256" key="1">
    <source>
        <dbReference type="ARBA" id="ARBA00023157"/>
    </source>
</evidence>
<sequence>MAKLRSVLLLLLVAFLALAFISSASAQNNNNNKNKNNKPQRPKPGFNPNRRPIQQQGNRPQKQQRPKPQTQQNKPNLNANANSKVFTTTLPTLGKIRGRTALTDWTGKSIMQFFDIPYGKAERFKAAEAIAPWKGILQAHKHHIGCPSIQNLVKFASLEENGVDIEDCLRLTVNTKSLEGNAPVMVYVHGDFFYDGDSVEAAPGYLLEHDVVLVSVRYRLGPFGFLSTLSEEMPGNAAVTDLILALKWIQEHISAFGGDPERVTLFGQVGGAALINVLTLSPAVPMDLFHRVIYQSGTALSPAFITDSPLASTKEIARIAGCKSLTKTDSLHRCFNRMNATMLLAAFSVHGENKPSLSAGAYGGIQLVIGGPSGILPEHPGRLLAAENFKAYPTLGGSVKHGGTFMMRDIFVENLNESTSNAKMTGAKYIDTIIEQINGDDPTGSWREFAEEYIFSEADIKNGSFKRLTPGLIDLCSTIALKNPVLLVLQANAKKLPNNTFLYTFDYEGELNRYATSDDEAVDVPFDMGVSLTDENLYLFPWPRVHMINANRDVKIAKRLVALWTSFAADGIPRAEGVPAWPSLSDETGPYMHIGRTVTFGENYLDEYSIAVQEVKQGYSLINDDYYELEAVLRDAFDRREKNPSKLNVEEEEEDDEQEDEEEEAADNEARGQNLVFIAKRRNYKPAKVLSVQQ</sequence>
<feature type="domain" description="Carboxylesterase type B" evidence="5">
    <location>
        <begin position="90"/>
        <end position="600"/>
    </location>
</feature>
<dbReference type="AlphaFoldDB" id="A0A6P8W712"/>
<gene>
    <name evidence="7" type="primary">LOC117564527</name>
</gene>
<protein>
    <submittedName>
        <fullName evidence="7">Glutactin</fullName>
    </submittedName>
</protein>
<dbReference type="Pfam" id="PF00135">
    <property type="entry name" value="COesterase"/>
    <property type="match status" value="1"/>
</dbReference>
<evidence type="ECO:0000256" key="2">
    <source>
        <dbReference type="ARBA" id="ARBA00023180"/>
    </source>
</evidence>
<feature type="region of interest" description="Disordered" evidence="3">
    <location>
        <begin position="26"/>
        <end position="84"/>
    </location>
</feature>
<evidence type="ECO:0000256" key="4">
    <source>
        <dbReference type="SAM" id="SignalP"/>
    </source>
</evidence>
<accession>A0A6P8W712</accession>
<keyword evidence="2" id="KW-0325">Glycoprotein</keyword>
<evidence type="ECO:0000259" key="5">
    <source>
        <dbReference type="Pfam" id="PF00135"/>
    </source>
</evidence>
<dbReference type="RefSeq" id="XP_034099239.1">
    <property type="nucleotide sequence ID" value="XM_034243348.2"/>
</dbReference>
<dbReference type="InterPro" id="IPR002018">
    <property type="entry name" value="CarbesteraseB"/>
</dbReference>
<dbReference type="Gene3D" id="3.40.50.1820">
    <property type="entry name" value="alpha/beta hydrolase"/>
    <property type="match status" value="1"/>
</dbReference>
<feature type="compositionally biased region" description="Acidic residues" evidence="3">
    <location>
        <begin position="650"/>
        <end position="667"/>
    </location>
</feature>